<reference evidence="2" key="2">
    <citation type="submission" date="2020-05" db="UniProtKB">
        <authorList>
            <consortium name="EnsemblMetazoa"/>
        </authorList>
    </citation>
    <scope>IDENTIFICATION</scope>
    <source>
        <strain evidence="2">maculatus3</strain>
    </source>
</reference>
<keyword evidence="3" id="KW-1185">Reference proteome</keyword>
<dbReference type="VEuPathDB" id="VectorBase:AMAM008701"/>
<proteinExistence type="predicted"/>
<sequence length="129" mass="14238">MCAPRLDSVIADIKSGKVTLRRRRPPNPLNHSADEEATGTSGSIRDSEQEYNRMIARNPGLKEMYDIMARMKRANRKSKIIYESELVGRGVGGAGGGSTVLQQDTTDGGEFIARTTRTHTRMVMDVVDL</sequence>
<evidence type="ECO:0000313" key="2">
    <source>
        <dbReference type="EnsemblMetazoa" id="AMAM008701-PA"/>
    </source>
</evidence>
<dbReference type="AlphaFoldDB" id="A0A182SKQ8"/>
<organism evidence="2 3">
    <name type="scientific">Anopheles maculatus</name>
    <dbReference type="NCBI Taxonomy" id="74869"/>
    <lineage>
        <taxon>Eukaryota</taxon>
        <taxon>Metazoa</taxon>
        <taxon>Ecdysozoa</taxon>
        <taxon>Arthropoda</taxon>
        <taxon>Hexapoda</taxon>
        <taxon>Insecta</taxon>
        <taxon>Pterygota</taxon>
        <taxon>Neoptera</taxon>
        <taxon>Endopterygota</taxon>
        <taxon>Diptera</taxon>
        <taxon>Nematocera</taxon>
        <taxon>Culicoidea</taxon>
        <taxon>Culicidae</taxon>
        <taxon>Anophelinae</taxon>
        <taxon>Anopheles</taxon>
        <taxon>Anopheles maculatus group</taxon>
    </lineage>
</organism>
<feature type="region of interest" description="Disordered" evidence="1">
    <location>
        <begin position="18"/>
        <end position="51"/>
    </location>
</feature>
<protein>
    <submittedName>
        <fullName evidence="2">Uncharacterized protein</fullName>
    </submittedName>
</protein>
<dbReference type="Proteomes" id="UP000075901">
    <property type="component" value="Unassembled WGS sequence"/>
</dbReference>
<dbReference type="EnsemblMetazoa" id="AMAM008701-RA">
    <property type="protein sequence ID" value="AMAM008701-PA"/>
    <property type="gene ID" value="AMAM008701"/>
</dbReference>
<reference evidence="3" key="1">
    <citation type="submission" date="2013-09" db="EMBL/GenBank/DDBJ databases">
        <title>The Genome Sequence of Anopheles maculatus species B.</title>
        <authorList>
            <consortium name="The Broad Institute Genomics Platform"/>
            <person name="Neafsey D.E."/>
            <person name="Besansky N."/>
            <person name="Howell P."/>
            <person name="Walton C."/>
            <person name="Young S.K."/>
            <person name="Zeng Q."/>
            <person name="Gargeya S."/>
            <person name="Fitzgerald M."/>
            <person name="Haas B."/>
            <person name="Abouelleil A."/>
            <person name="Allen A.W."/>
            <person name="Alvarado L."/>
            <person name="Arachchi H.M."/>
            <person name="Berlin A.M."/>
            <person name="Chapman S.B."/>
            <person name="Gainer-Dewar J."/>
            <person name="Goldberg J."/>
            <person name="Griggs A."/>
            <person name="Gujja S."/>
            <person name="Hansen M."/>
            <person name="Howarth C."/>
            <person name="Imamovic A."/>
            <person name="Ireland A."/>
            <person name="Larimer J."/>
            <person name="McCowan C."/>
            <person name="Murphy C."/>
            <person name="Pearson M."/>
            <person name="Poon T.W."/>
            <person name="Priest M."/>
            <person name="Roberts A."/>
            <person name="Saif S."/>
            <person name="Shea T."/>
            <person name="Sisk P."/>
            <person name="Sykes S."/>
            <person name="Wortman J."/>
            <person name="Nusbaum C."/>
            <person name="Birren B."/>
        </authorList>
    </citation>
    <scope>NUCLEOTIDE SEQUENCE [LARGE SCALE GENOMIC DNA]</scope>
    <source>
        <strain evidence="3">maculatus3</strain>
    </source>
</reference>
<name>A0A182SKQ8_9DIPT</name>
<evidence type="ECO:0000313" key="3">
    <source>
        <dbReference type="Proteomes" id="UP000075901"/>
    </source>
</evidence>
<evidence type="ECO:0000256" key="1">
    <source>
        <dbReference type="SAM" id="MobiDB-lite"/>
    </source>
</evidence>
<accession>A0A182SKQ8</accession>